<proteinExistence type="predicted"/>
<organism evidence="2 3">
    <name type="scientific">Paraglaciecola chathamensis</name>
    <dbReference type="NCBI Taxonomy" id="368405"/>
    <lineage>
        <taxon>Bacteria</taxon>
        <taxon>Pseudomonadati</taxon>
        <taxon>Pseudomonadota</taxon>
        <taxon>Gammaproteobacteria</taxon>
        <taxon>Alteromonadales</taxon>
        <taxon>Alteromonadaceae</taxon>
        <taxon>Paraglaciecola</taxon>
    </lineage>
</organism>
<dbReference type="InterPro" id="IPR018958">
    <property type="entry name" value="Knr4/Smi1-like_dom"/>
</dbReference>
<dbReference type="Pfam" id="PF09346">
    <property type="entry name" value="SMI1_KNR4"/>
    <property type="match status" value="1"/>
</dbReference>
<gene>
    <name evidence="2" type="ORF">GCM10011274_16500</name>
</gene>
<dbReference type="Proteomes" id="UP000622604">
    <property type="component" value="Unassembled WGS sequence"/>
</dbReference>
<dbReference type="SMART" id="SM00860">
    <property type="entry name" value="SMI1_KNR4"/>
    <property type="match status" value="1"/>
</dbReference>
<comment type="caution">
    <text evidence="2">The sequence shown here is derived from an EMBL/GenBank/DDBJ whole genome shotgun (WGS) entry which is preliminary data.</text>
</comment>
<dbReference type="EMBL" id="BMZC01000004">
    <property type="protein sequence ID" value="GGZ59218.1"/>
    <property type="molecule type" value="Genomic_DNA"/>
</dbReference>
<evidence type="ECO:0000313" key="3">
    <source>
        <dbReference type="Proteomes" id="UP000622604"/>
    </source>
</evidence>
<evidence type="ECO:0000313" key="2">
    <source>
        <dbReference type="EMBL" id="GGZ59218.1"/>
    </source>
</evidence>
<dbReference type="SUPFAM" id="SSF160631">
    <property type="entry name" value="SMI1/KNR4-like"/>
    <property type="match status" value="1"/>
</dbReference>
<dbReference type="Gene3D" id="3.40.1580.10">
    <property type="entry name" value="SMI1/KNR4-like"/>
    <property type="match status" value="1"/>
</dbReference>
<reference evidence="2" key="1">
    <citation type="journal article" date="2014" name="Int. J. Syst. Evol. Microbiol.">
        <title>Complete genome sequence of Corynebacterium casei LMG S-19264T (=DSM 44701T), isolated from a smear-ripened cheese.</title>
        <authorList>
            <consortium name="US DOE Joint Genome Institute (JGI-PGF)"/>
            <person name="Walter F."/>
            <person name="Albersmeier A."/>
            <person name="Kalinowski J."/>
            <person name="Ruckert C."/>
        </authorList>
    </citation>
    <scope>NUCLEOTIDE SEQUENCE</scope>
    <source>
        <strain evidence="2">KCTC 32337</strain>
    </source>
</reference>
<dbReference type="AlphaFoldDB" id="A0A8H9M394"/>
<protein>
    <recommendedName>
        <fullName evidence="1">Knr4/Smi1-like domain-containing protein</fullName>
    </recommendedName>
</protein>
<name>A0A8H9M394_9ALTE</name>
<dbReference type="InterPro" id="IPR037883">
    <property type="entry name" value="Knr4/Smi1-like_sf"/>
</dbReference>
<feature type="domain" description="Knr4/Smi1-like" evidence="1">
    <location>
        <begin position="25"/>
        <end position="165"/>
    </location>
</feature>
<reference evidence="2" key="2">
    <citation type="submission" date="2020-09" db="EMBL/GenBank/DDBJ databases">
        <authorList>
            <person name="Sun Q."/>
            <person name="Kim S."/>
        </authorList>
    </citation>
    <scope>NUCLEOTIDE SEQUENCE</scope>
    <source>
        <strain evidence="2">KCTC 32337</strain>
    </source>
</reference>
<evidence type="ECO:0000259" key="1">
    <source>
        <dbReference type="SMART" id="SM00860"/>
    </source>
</evidence>
<accession>A0A8H9M394</accession>
<sequence length="218" mass="24513">MSNNKELIRYPMKYKNLIIEDTHSPAQESDIKTLERTLGKPLPEDYKAFLRTCNGGYLEYDILLEAGKTSAEYLSFSTLYHVSSECENEWDSNPFELNQAKQQAGFPNVGVLPIGGDGGSSVLYLDLREGEQVVASVSGLPQWTGLRQDSALVRVANSFSEYIDKLTISDETIKHHIENFKVTEATAAATLDWFDSAGLQWRAKFTALWNKHVPFKQV</sequence>